<reference evidence="3 4" key="1">
    <citation type="submission" date="2018-07" db="EMBL/GenBank/DDBJ databases">
        <title>Genomic Encyclopedia of Type Strains, Phase IV (KMG-IV): sequencing the most valuable type-strain genomes for metagenomic binning, comparative biology and taxonomic classification.</title>
        <authorList>
            <person name="Goeker M."/>
        </authorList>
    </citation>
    <scope>NUCLEOTIDE SEQUENCE [LARGE SCALE GENOMIC DNA]</scope>
    <source>
        <strain evidence="3 4">DSM 21634</strain>
    </source>
</reference>
<dbReference type="AlphaFoldDB" id="A0A368XT48"/>
<dbReference type="EMBL" id="QPJK01000005">
    <property type="protein sequence ID" value="RCW70228.1"/>
    <property type="molecule type" value="Genomic_DNA"/>
</dbReference>
<feature type="chain" id="PRO_5016976363" evidence="1">
    <location>
        <begin position="23"/>
        <end position="413"/>
    </location>
</feature>
<evidence type="ECO:0000313" key="4">
    <source>
        <dbReference type="Proteomes" id="UP000252884"/>
    </source>
</evidence>
<dbReference type="Gene3D" id="3.40.710.10">
    <property type="entry name" value="DD-peptidase/beta-lactamase superfamily"/>
    <property type="match status" value="1"/>
</dbReference>
<dbReference type="PROSITE" id="PS51257">
    <property type="entry name" value="PROKAR_LIPOPROTEIN"/>
    <property type="match status" value="1"/>
</dbReference>
<evidence type="ECO:0000313" key="3">
    <source>
        <dbReference type="EMBL" id="RCW70228.1"/>
    </source>
</evidence>
<dbReference type="InterPro" id="IPR012338">
    <property type="entry name" value="Beta-lactam/transpept-like"/>
</dbReference>
<proteinExistence type="predicted"/>
<dbReference type="PANTHER" id="PTHR43283:SF3">
    <property type="entry name" value="BETA-LACTAMASE FAMILY PROTEIN (AFU_ORTHOLOGUE AFUA_5G07500)"/>
    <property type="match status" value="1"/>
</dbReference>
<evidence type="ECO:0000256" key="1">
    <source>
        <dbReference type="SAM" id="SignalP"/>
    </source>
</evidence>
<comment type="caution">
    <text evidence="3">The sequence shown here is derived from an EMBL/GenBank/DDBJ whole genome shotgun (WGS) entry which is preliminary data.</text>
</comment>
<dbReference type="Pfam" id="PF00144">
    <property type="entry name" value="Beta-lactamase"/>
    <property type="match status" value="1"/>
</dbReference>
<dbReference type="RefSeq" id="WP_114469188.1">
    <property type="nucleotide sequence ID" value="NZ_QPJK01000005.1"/>
</dbReference>
<accession>A0A368XT48</accession>
<feature type="signal peptide" evidence="1">
    <location>
        <begin position="1"/>
        <end position="22"/>
    </location>
</feature>
<organism evidence="3 4">
    <name type="scientific">Pseudorhodoferax soli</name>
    <dbReference type="NCBI Taxonomy" id="545864"/>
    <lineage>
        <taxon>Bacteria</taxon>
        <taxon>Pseudomonadati</taxon>
        <taxon>Pseudomonadota</taxon>
        <taxon>Betaproteobacteria</taxon>
        <taxon>Burkholderiales</taxon>
        <taxon>Comamonadaceae</taxon>
    </lineage>
</organism>
<dbReference type="InterPro" id="IPR001466">
    <property type="entry name" value="Beta-lactam-related"/>
</dbReference>
<keyword evidence="1" id="KW-0732">Signal</keyword>
<protein>
    <submittedName>
        <fullName evidence="3">CubicO group peptidase (Beta-lactamase class C family)</fullName>
    </submittedName>
</protein>
<name>A0A368XT48_9BURK</name>
<dbReference type="SUPFAM" id="SSF56601">
    <property type="entry name" value="beta-lactamase/transpeptidase-like"/>
    <property type="match status" value="1"/>
</dbReference>
<dbReference type="OrthoDB" id="9801061at2"/>
<sequence length="413" mass="44554">MTITRRQLAFSALGSTFLAGCASTPAVPRTMVSADRLARIAPALDAQVGIGTFAGAVSLVAQDGKIVHHEAVGFLDAAKTRPMPRDAIFRLASMTKPITSVATMMLAEQGQLKINDPVTNWLPEFKNLKVETPQGDVALARPITVQDLLMHTAGLVYGPASPSPRIAKMYAELNIESLETDISGDEMLKRLGTIPLLYQPGTTWFYSIATDVLGLLLERVSGKRLDVLTQELLLGPLGMTDTAWWVPPAKRARLAETLDSDPLKAAMLRAYRQDSDPAPRQYLKGGAGLVGTGADYLKFAQMVLNGGTDGRTRYLSRKTTEFMLSDHLVGKAGVPNATTGPGYGFGLGWGVRLYDGVGWTPGSTGDAMWAGAWGTSFWIDPRERLAGVLMAQCPSNRIHTRMLYKNLVYGAVS</sequence>
<dbReference type="InterPro" id="IPR050789">
    <property type="entry name" value="Diverse_Enzym_Activities"/>
</dbReference>
<dbReference type="Proteomes" id="UP000252884">
    <property type="component" value="Unassembled WGS sequence"/>
</dbReference>
<dbReference type="PANTHER" id="PTHR43283">
    <property type="entry name" value="BETA-LACTAMASE-RELATED"/>
    <property type="match status" value="1"/>
</dbReference>
<evidence type="ECO:0000259" key="2">
    <source>
        <dbReference type="Pfam" id="PF00144"/>
    </source>
</evidence>
<keyword evidence="4" id="KW-1185">Reference proteome</keyword>
<gene>
    <name evidence="3" type="ORF">DES41_105169</name>
</gene>
<feature type="domain" description="Beta-lactamase-related" evidence="2">
    <location>
        <begin position="50"/>
        <end position="395"/>
    </location>
</feature>